<reference evidence="5" key="1">
    <citation type="journal article" date="2013" name="Nature">
        <title>Pan genome of the phytoplankton Emiliania underpins its global distribution.</title>
        <authorList>
            <person name="Read B.A."/>
            <person name="Kegel J."/>
            <person name="Klute M.J."/>
            <person name="Kuo A."/>
            <person name="Lefebvre S.C."/>
            <person name="Maumus F."/>
            <person name="Mayer C."/>
            <person name="Miller J."/>
            <person name="Monier A."/>
            <person name="Salamov A."/>
            <person name="Young J."/>
            <person name="Aguilar M."/>
            <person name="Claverie J.M."/>
            <person name="Frickenhaus S."/>
            <person name="Gonzalez K."/>
            <person name="Herman E.K."/>
            <person name="Lin Y.C."/>
            <person name="Napier J."/>
            <person name="Ogata H."/>
            <person name="Sarno A.F."/>
            <person name="Shmutz J."/>
            <person name="Schroeder D."/>
            <person name="de Vargas C."/>
            <person name="Verret F."/>
            <person name="von Dassow P."/>
            <person name="Valentin K."/>
            <person name="Van de Peer Y."/>
            <person name="Wheeler G."/>
            <person name="Dacks J.B."/>
            <person name="Delwiche C.F."/>
            <person name="Dyhrman S.T."/>
            <person name="Glockner G."/>
            <person name="John U."/>
            <person name="Richards T."/>
            <person name="Worden A.Z."/>
            <person name="Zhang X."/>
            <person name="Grigoriev I.V."/>
            <person name="Allen A.E."/>
            <person name="Bidle K."/>
            <person name="Borodovsky M."/>
            <person name="Bowler C."/>
            <person name="Brownlee C."/>
            <person name="Cock J.M."/>
            <person name="Elias M."/>
            <person name="Gladyshev V.N."/>
            <person name="Groth M."/>
            <person name="Guda C."/>
            <person name="Hadaegh A."/>
            <person name="Iglesias-Rodriguez M.D."/>
            <person name="Jenkins J."/>
            <person name="Jones B.M."/>
            <person name="Lawson T."/>
            <person name="Leese F."/>
            <person name="Lindquist E."/>
            <person name="Lobanov A."/>
            <person name="Lomsadze A."/>
            <person name="Malik S.B."/>
            <person name="Marsh M.E."/>
            <person name="Mackinder L."/>
            <person name="Mock T."/>
            <person name="Mueller-Roeber B."/>
            <person name="Pagarete A."/>
            <person name="Parker M."/>
            <person name="Probert I."/>
            <person name="Quesneville H."/>
            <person name="Raines C."/>
            <person name="Rensing S.A."/>
            <person name="Riano-Pachon D.M."/>
            <person name="Richier S."/>
            <person name="Rokitta S."/>
            <person name="Shiraiwa Y."/>
            <person name="Soanes D.M."/>
            <person name="van der Giezen M."/>
            <person name="Wahlund T.M."/>
            <person name="Williams B."/>
            <person name="Wilson W."/>
            <person name="Wolfe G."/>
            <person name="Wurch L.L."/>
        </authorList>
    </citation>
    <scope>NUCLEOTIDE SEQUENCE</scope>
</reference>
<protein>
    <recommendedName>
        <fullName evidence="6">RING-type domain-containing protein</fullName>
    </recommendedName>
</protein>
<keyword evidence="1" id="KW-0479">Metal-binding</keyword>
<sequence length="269" mass="30925">MESLRPPRGAHPSVGEWPPDKQWLEMGEQMVNMRGLDMFTIVGEFSACLMLGIHLGGEDEETHRVWADVQRNCGDWGPRIVRSIVKMKMGDADERQLGDAEAYLLTLFDRSQHGPQYLRRFAEELRPAVDFIHSEHRWKRRRPVHPADTPVCWAWDAWIMHNKFDKVWLVAMALHGVCGLLEHYKLKTLQAEPKTCLPFGGGADCAVDFANPESACREWVCLRPCMHWICRNCADRWQQERGVLRVCPKGNCAVEFATVHLSRRARPPS</sequence>
<dbReference type="RefSeq" id="XP_005767318.1">
    <property type="nucleotide sequence ID" value="XM_005767261.1"/>
</dbReference>
<reference evidence="4" key="2">
    <citation type="submission" date="2024-10" db="UniProtKB">
        <authorList>
            <consortium name="EnsemblProtists"/>
        </authorList>
    </citation>
    <scope>IDENTIFICATION</scope>
</reference>
<dbReference type="PaxDb" id="2903-EOD14889"/>
<organism evidence="4 5">
    <name type="scientific">Emiliania huxleyi (strain CCMP1516)</name>
    <dbReference type="NCBI Taxonomy" id="280463"/>
    <lineage>
        <taxon>Eukaryota</taxon>
        <taxon>Haptista</taxon>
        <taxon>Haptophyta</taxon>
        <taxon>Prymnesiophyceae</taxon>
        <taxon>Isochrysidales</taxon>
        <taxon>Noelaerhabdaceae</taxon>
        <taxon>Emiliania</taxon>
    </lineage>
</organism>
<name>A0A0D3IUF4_EMIH1</name>
<evidence type="ECO:0000256" key="1">
    <source>
        <dbReference type="ARBA" id="ARBA00022723"/>
    </source>
</evidence>
<dbReference type="InterPro" id="IPR017907">
    <property type="entry name" value="Znf_RING_CS"/>
</dbReference>
<evidence type="ECO:0000256" key="2">
    <source>
        <dbReference type="ARBA" id="ARBA00022771"/>
    </source>
</evidence>
<dbReference type="Proteomes" id="UP000013827">
    <property type="component" value="Unassembled WGS sequence"/>
</dbReference>
<dbReference type="KEGG" id="ehx:EMIHUDRAFT_420532"/>
<keyword evidence="3" id="KW-0862">Zinc</keyword>
<dbReference type="GeneID" id="17261022"/>
<evidence type="ECO:0000256" key="3">
    <source>
        <dbReference type="ARBA" id="ARBA00022833"/>
    </source>
</evidence>
<proteinExistence type="predicted"/>
<dbReference type="AlphaFoldDB" id="A0A0D3IUF4"/>
<dbReference type="GO" id="GO:0008270">
    <property type="term" value="F:zinc ion binding"/>
    <property type="evidence" value="ECO:0007669"/>
    <property type="project" value="UniProtKB-KW"/>
</dbReference>
<keyword evidence="5" id="KW-1185">Reference proteome</keyword>
<evidence type="ECO:0000313" key="5">
    <source>
        <dbReference type="Proteomes" id="UP000013827"/>
    </source>
</evidence>
<dbReference type="HOGENOM" id="CLU_1036001_0_0_1"/>
<keyword evidence="2" id="KW-0863">Zinc-finger</keyword>
<evidence type="ECO:0000313" key="4">
    <source>
        <dbReference type="EnsemblProtists" id="EOD14889"/>
    </source>
</evidence>
<dbReference type="PROSITE" id="PS00518">
    <property type="entry name" value="ZF_RING_1"/>
    <property type="match status" value="1"/>
</dbReference>
<accession>A0A0D3IUF4</accession>
<evidence type="ECO:0008006" key="6">
    <source>
        <dbReference type="Google" id="ProtNLM"/>
    </source>
</evidence>
<dbReference type="EnsemblProtists" id="EOD14889">
    <property type="protein sequence ID" value="EOD14889"/>
    <property type="gene ID" value="EMIHUDRAFT_420532"/>
</dbReference>